<dbReference type="RefSeq" id="WP_036449400.1">
    <property type="nucleotide sequence ID" value="NZ_JACKVC010000021.1"/>
</dbReference>
<dbReference type="Pfam" id="PF02720">
    <property type="entry name" value="DUF222"/>
    <property type="match status" value="1"/>
</dbReference>
<comment type="caution">
    <text evidence="2">The sequence shown here is derived from an EMBL/GenBank/DDBJ whole genome shotgun (WGS) entry which is preliminary data.</text>
</comment>
<gene>
    <name evidence="2" type="ORF">H5P34_28155</name>
</gene>
<evidence type="ECO:0000313" key="3">
    <source>
        <dbReference type="Proteomes" id="UP001141659"/>
    </source>
</evidence>
<dbReference type="Proteomes" id="UP001141659">
    <property type="component" value="Unassembled WGS sequence"/>
</dbReference>
<evidence type="ECO:0000259" key="1">
    <source>
        <dbReference type="Pfam" id="PF02720"/>
    </source>
</evidence>
<sequence>MFDIAALAQVNLHADEAELHRHIEELERAKSAAAAGQARCAALLDEKRRAAEAAAGVTRAKRGRGLASEIALARHDSPNRGSRHLGFAKALVYEMPHTLAALESGVLSEWRATLIVRESACLAVEDRRALDAEMCGDVTKLEGMGNKRIEAEAKKIAYRLDPQAIVDRAAKAAEDRTVTIRPAPDCMAWLGVLLPMQKGVGVYAALKRSADTTFDGRTRGQVMADTVYERVTGRPAEVPEPVAVGLVLSDQTLFGDDESPAVVEGYGPVPASVARNLVSEAVADERSRATLRRLYRHPESGALAAMESRSRLFPKALAQFIELRDQTCRTPYCDAPIRHHDHAQPHAGGGPTSVLNGLGECERCNYVKESPGWRVTTSDENGVHMAEFVTPTGAVYRSAAPPPPGPIERYESVTELRVAIEFARCAA</sequence>
<name>A0AAW5TCI5_9MYCO</name>
<proteinExistence type="predicted"/>
<dbReference type="AlphaFoldDB" id="A0AAW5TCI5"/>
<reference evidence="2" key="2">
    <citation type="journal article" date="2022" name="BMC Genomics">
        <title>Comparative genome analysis of mycobacteria focusing on tRNA and non-coding RNA.</title>
        <authorList>
            <person name="Behra P.R.K."/>
            <person name="Pettersson B.M.F."/>
            <person name="Ramesh M."/>
            <person name="Das S."/>
            <person name="Dasgupta S."/>
            <person name="Kirsebom L.A."/>
        </authorList>
    </citation>
    <scope>NUCLEOTIDE SEQUENCE</scope>
    <source>
        <strain evidence="2">DSM 44242</strain>
    </source>
</reference>
<reference evidence="2" key="1">
    <citation type="submission" date="2020-07" db="EMBL/GenBank/DDBJ databases">
        <authorList>
            <person name="Pettersson B.M.F."/>
            <person name="Behra P.R.K."/>
            <person name="Ramesh M."/>
            <person name="Das S."/>
            <person name="Dasgupta S."/>
            <person name="Kirsebom L.A."/>
        </authorList>
    </citation>
    <scope>NUCLEOTIDE SEQUENCE</scope>
    <source>
        <strain evidence="2">DSM 44242</strain>
    </source>
</reference>
<feature type="domain" description="DUF222" evidence="1">
    <location>
        <begin position="26"/>
        <end position="325"/>
    </location>
</feature>
<accession>A0AAW5TCI5</accession>
<organism evidence="2 3">
    <name type="scientific">Mycolicibacterium porcinum</name>
    <dbReference type="NCBI Taxonomy" id="39693"/>
    <lineage>
        <taxon>Bacteria</taxon>
        <taxon>Bacillati</taxon>
        <taxon>Actinomycetota</taxon>
        <taxon>Actinomycetes</taxon>
        <taxon>Mycobacteriales</taxon>
        <taxon>Mycobacteriaceae</taxon>
        <taxon>Mycolicibacterium</taxon>
    </lineage>
</organism>
<protein>
    <submittedName>
        <fullName evidence="2">DUF222 domain-containing protein</fullName>
    </submittedName>
</protein>
<dbReference type="EMBL" id="JACKVC010000021">
    <property type="protein sequence ID" value="MCV7391939.1"/>
    <property type="molecule type" value="Genomic_DNA"/>
</dbReference>
<evidence type="ECO:0000313" key="2">
    <source>
        <dbReference type="EMBL" id="MCV7391939.1"/>
    </source>
</evidence>
<dbReference type="InterPro" id="IPR003870">
    <property type="entry name" value="DUF222"/>
</dbReference>